<dbReference type="Proteomes" id="UP001595932">
    <property type="component" value="Unassembled WGS sequence"/>
</dbReference>
<evidence type="ECO:0000256" key="1">
    <source>
        <dbReference type="SAM" id="SignalP"/>
    </source>
</evidence>
<feature type="signal peptide" evidence="1">
    <location>
        <begin position="1"/>
        <end position="27"/>
    </location>
</feature>
<dbReference type="EMBL" id="JBHSGL010000015">
    <property type="protein sequence ID" value="MFC4714404.1"/>
    <property type="molecule type" value="Genomic_DNA"/>
</dbReference>
<name>A0ABV9MG23_9BACL</name>
<accession>A0ABV9MG23</accession>
<reference evidence="3" key="1">
    <citation type="journal article" date="2019" name="Int. J. Syst. Evol. Microbiol.">
        <title>The Global Catalogue of Microorganisms (GCM) 10K type strain sequencing project: providing services to taxonomists for standard genome sequencing and annotation.</title>
        <authorList>
            <consortium name="The Broad Institute Genomics Platform"/>
            <consortium name="The Broad Institute Genome Sequencing Center for Infectious Disease"/>
            <person name="Wu L."/>
            <person name="Ma J."/>
        </authorList>
    </citation>
    <scope>NUCLEOTIDE SEQUENCE [LARGE SCALE GENOMIC DNA]</scope>
    <source>
        <strain evidence="3">CGMCC 1.12151</strain>
    </source>
</reference>
<feature type="chain" id="PRO_5045456536" evidence="1">
    <location>
        <begin position="28"/>
        <end position="47"/>
    </location>
</feature>
<organism evidence="2 3">
    <name type="scientific">Planococcus dechangensis</name>
    <dbReference type="NCBI Taxonomy" id="1176255"/>
    <lineage>
        <taxon>Bacteria</taxon>
        <taxon>Bacillati</taxon>
        <taxon>Bacillota</taxon>
        <taxon>Bacilli</taxon>
        <taxon>Bacillales</taxon>
        <taxon>Caryophanaceae</taxon>
        <taxon>Planococcus</taxon>
    </lineage>
</organism>
<protein>
    <submittedName>
        <fullName evidence="2">Uncharacterized protein</fullName>
    </submittedName>
</protein>
<comment type="caution">
    <text evidence="2">The sequence shown here is derived from an EMBL/GenBank/DDBJ whole genome shotgun (WGS) entry which is preliminary data.</text>
</comment>
<dbReference type="RefSeq" id="WP_377280121.1">
    <property type="nucleotide sequence ID" value="NZ_JBHSGL010000015.1"/>
</dbReference>
<keyword evidence="3" id="KW-1185">Reference proteome</keyword>
<evidence type="ECO:0000313" key="2">
    <source>
        <dbReference type="EMBL" id="MFC4714404.1"/>
    </source>
</evidence>
<gene>
    <name evidence="2" type="ORF">ACFO5U_16245</name>
</gene>
<keyword evidence="1" id="KW-0732">Signal</keyword>
<evidence type="ECO:0000313" key="3">
    <source>
        <dbReference type="Proteomes" id="UP001595932"/>
    </source>
</evidence>
<sequence length="47" mass="4728">MEKKKAVMGALLAVLLAATVGLPQATAASELSQGEVTINGPQVLPPL</sequence>
<proteinExistence type="predicted"/>